<evidence type="ECO:0000256" key="2">
    <source>
        <dbReference type="ARBA" id="ARBA00005409"/>
    </source>
</evidence>
<dbReference type="EC" id="2.4.1.15" evidence="4"/>
<dbReference type="Pfam" id="PF00982">
    <property type="entry name" value="Glyco_transf_20"/>
    <property type="match status" value="1"/>
</dbReference>
<dbReference type="Gene3D" id="3.40.50.2000">
    <property type="entry name" value="Glycogen Phosphorylase B"/>
    <property type="match status" value="2"/>
</dbReference>
<evidence type="ECO:0000259" key="9">
    <source>
        <dbReference type="Pfam" id="PF21141"/>
    </source>
</evidence>
<reference evidence="11" key="1">
    <citation type="submission" date="2024-02" db="UniProtKB">
        <authorList>
            <consortium name="WormBaseParasite"/>
        </authorList>
    </citation>
    <scope>IDENTIFICATION</scope>
</reference>
<dbReference type="InterPro" id="IPR049063">
    <property type="entry name" value="T6PP_C"/>
</dbReference>
<dbReference type="Gene3D" id="1.20.58.1800">
    <property type="match status" value="1"/>
</dbReference>
<dbReference type="GO" id="GO:0005829">
    <property type="term" value="C:cytosol"/>
    <property type="evidence" value="ECO:0007669"/>
    <property type="project" value="TreeGrafter"/>
</dbReference>
<feature type="domain" description="Trehalose-6-phosphate phosphatase helical bundle" evidence="8">
    <location>
        <begin position="804"/>
        <end position="907"/>
    </location>
</feature>
<dbReference type="InterPro" id="IPR041064">
    <property type="entry name" value="T6PP_helical"/>
</dbReference>
<dbReference type="PANTHER" id="PTHR10788">
    <property type="entry name" value="TREHALOSE-6-PHOSPHATE SYNTHASE"/>
    <property type="match status" value="1"/>
</dbReference>
<feature type="domain" description="Trehalose-6-phosphate phosphatase C-terminal" evidence="9">
    <location>
        <begin position="938"/>
        <end position="1210"/>
    </location>
</feature>
<organism evidence="10 11">
    <name type="scientific">Mesorhabditis belari</name>
    <dbReference type="NCBI Taxonomy" id="2138241"/>
    <lineage>
        <taxon>Eukaryota</taxon>
        <taxon>Metazoa</taxon>
        <taxon>Ecdysozoa</taxon>
        <taxon>Nematoda</taxon>
        <taxon>Chromadorea</taxon>
        <taxon>Rhabditida</taxon>
        <taxon>Rhabditina</taxon>
        <taxon>Rhabditomorpha</taxon>
        <taxon>Rhabditoidea</taxon>
        <taxon>Rhabditidae</taxon>
        <taxon>Mesorhabditinae</taxon>
        <taxon>Mesorhabditis</taxon>
    </lineage>
</organism>
<proteinExistence type="inferred from homology"/>
<dbReference type="WBParaSite" id="MBELARI_LOCUS13267">
    <property type="protein sequence ID" value="MBELARI_LOCUS13267"/>
    <property type="gene ID" value="MBELARI_LOCUS13267"/>
</dbReference>
<evidence type="ECO:0000256" key="3">
    <source>
        <dbReference type="ARBA" id="ARBA00006107"/>
    </source>
</evidence>
<dbReference type="Gene3D" id="3.40.50.1000">
    <property type="entry name" value="HAD superfamily/HAD-like"/>
    <property type="match status" value="1"/>
</dbReference>
<comment type="similarity">
    <text evidence="2">In the N-terminal section; belongs to the glycosyltransferase 20 family.</text>
</comment>
<evidence type="ECO:0000259" key="8">
    <source>
        <dbReference type="Pfam" id="PF18572"/>
    </source>
</evidence>
<dbReference type="Gene3D" id="3.30.70.3080">
    <property type="match status" value="1"/>
</dbReference>
<comment type="catalytic activity">
    <reaction evidence="7">
        <text>D-glucose 6-phosphate + UDP-alpha-D-glucose = alpha,alpha-trehalose 6-phosphate + UDP + H(+)</text>
        <dbReference type="Rhea" id="RHEA:18889"/>
        <dbReference type="ChEBI" id="CHEBI:15378"/>
        <dbReference type="ChEBI" id="CHEBI:58223"/>
        <dbReference type="ChEBI" id="CHEBI:58429"/>
        <dbReference type="ChEBI" id="CHEBI:58885"/>
        <dbReference type="ChEBI" id="CHEBI:61548"/>
        <dbReference type="EC" id="2.4.1.15"/>
    </reaction>
</comment>
<evidence type="ECO:0000256" key="6">
    <source>
        <dbReference type="ARBA" id="ARBA00022679"/>
    </source>
</evidence>
<dbReference type="InterPro" id="IPR001830">
    <property type="entry name" value="Glyco_trans_20"/>
</dbReference>
<keyword evidence="5" id="KW-0328">Glycosyltransferase</keyword>
<dbReference type="InterPro" id="IPR023214">
    <property type="entry name" value="HAD_sf"/>
</dbReference>
<evidence type="ECO:0000256" key="4">
    <source>
        <dbReference type="ARBA" id="ARBA00012538"/>
    </source>
</evidence>
<evidence type="ECO:0000256" key="7">
    <source>
        <dbReference type="ARBA" id="ARBA00048039"/>
    </source>
</evidence>
<comment type="similarity">
    <text evidence="3">In the C-terminal section; belongs to the gob-1 trehalose phosphatase family.</text>
</comment>
<dbReference type="GO" id="GO:0004805">
    <property type="term" value="F:trehalose-phosphatase activity"/>
    <property type="evidence" value="ECO:0007669"/>
    <property type="project" value="TreeGrafter"/>
</dbReference>
<dbReference type="AlphaFoldDB" id="A0AAF3J352"/>
<keyword evidence="6" id="KW-0808">Transferase</keyword>
<protein>
    <recommendedName>
        <fullName evidence="4">alpha,alpha-trehalose-phosphate synthase (UDP-forming)</fullName>
        <ecNumber evidence="4">2.4.1.15</ecNumber>
    </recommendedName>
</protein>
<evidence type="ECO:0000313" key="10">
    <source>
        <dbReference type="Proteomes" id="UP000887575"/>
    </source>
</evidence>
<dbReference type="GO" id="GO:0003825">
    <property type="term" value="F:alpha,alpha-trehalose-phosphate synthase (UDP-forming) activity"/>
    <property type="evidence" value="ECO:0007669"/>
    <property type="project" value="UniProtKB-EC"/>
</dbReference>
<sequence length="1228" mass="138603">MVTEKTAVDTRIFSEKMVEQVEILVPFHGKSENDPLTKCVEILVQVLDRLGKSASIDPKFDGGVFVQATCVQVVNLWKQRGKESEIAFKGVLSILELCLTQWSQQSALFESLINILGFGSVAFWRVAVPFVYDSDLTYGTQHRDGLLFSLALYDVNNSKNKMRELYAAVPGVRQSMLGVHAKRFGEKYQHMQVTRSRTNSRVNSTHGSTEDLFSLDSSEKLDSLNNDLLDDAVVSAFVETPAQKQRVINVSNAPPVSINRRSSGCWEIKQGSGGLVACVDPVMSVDKENIWLANLGINPQADDSSDEDPPPSTNSLGLPLIKQARAGEIFHVLEENSANKAETEQQAQVERDMSLLSVLHDYNKTNYQLNPVFVNQDDYNAYYGGISNGILWPALHNLPQYIAQDYDDLRILDEHWCSYVRVNLQFAINAARNSRPQDFIWIHDYHLMLVGQLMRSLDSDLEVAFFLHIPFQPPDDFMTKYRAVAEPILRAILRFKKVGFQTDRDRRKYISLVEKHIPRARIQYEETVDIFTVNYEANAACSLGVFPVSIKNEDFLGIATQDQTKILSMDIRKEILSNSFDGGRFFFSVERFDYTKGIKEKLTAWRRYFEKYPDRIGKDVLLQIAVTNRRSVDSYRKYQDACLDIANAVNAEIKDEKNPKWKPLIFNTDGLPRAKLIAHYLAMDIGVVTPSKDGMNLVAKEMLICNPEAGLILSSGAGTDVQLGSAGFYTEEERCYHRVADIGNVEEFADAFYSAAMEEQDEKVANGSRLSNFLKSHDIDEWSTAFLDPSWTHEVIRMTTVSQLSDFFVLMEKTAQVRRQIVESVMKGLPIRQHAQLSLENAKNSLENSCKYGTTQMTLKTDDDDGQQLDITFAIHDELSELHKDIAFLQFVQSDDMHNVENFVETLSGFHPDGPAIFQEEVAQACALLNEGDHFQHFFTDRDGTLKSYSCTYPTSVQPAYSAVIQAQFARKCAQVCAIVTTSPLVHIGILNMITLPEGYYAYGASAGREWYINPALQFKDDSLSDEDLNLLNQAFEKVEDLLAKPQFRNFTWIGSGLQKHYGHITIARQNQEKSMQKALGNMLFNEVSEIVNDVDPAGKNLVLKDGEFEMKIYAKTFDSENINGKIFNKGNGVRLLKKKLNLKLTIGNILVCGDSENDLPMLEVCLEHAKEKVFTIWVTRDEKLRQKVISLCLQYGNSHVAFVSCPGVLLGAMAQATVRVFNLRPDR</sequence>
<name>A0AAF3J352_9BILA</name>
<dbReference type="InterPro" id="IPR036412">
    <property type="entry name" value="HAD-like_sf"/>
</dbReference>
<dbReference type="GO" id="GO:0005992">
    <property type="term" value="P:trehalose biosynthetic process"/>
    <property type="evidence" value="ECO:0007669"/>
    <property type="project" value="InterPro"/>
</dbReference>
<dbReference type="FunFam" id="3.40.50.2000:FF:000206">
    <property type="entry name" value="Trehalose-6-phosphate synthase"/>
    <property type="match status" value="1"/>
</dbReference>
<dbReference type="Pfam" id="PF21141">
    <property type="entry name" value="T6PP_C"/>
    <property type="match status" value="1"/>
</dbReference>
<evidence type="ECO:0000256" key="1">
    <source>
        <dbReference type="ARBA" id="ARBA00002045"/>
    </source>
</evidence>
<dbReference type="CDD" id="cd03788">
    <property type="entry name" value="GT20_TPS"/>
    <property type="match status" value="1"/>
</dbReference>
<evidence type="ECO:0000313" key="11">
    <source>
        <dbReference type="WBParaSite" id="MBELARI_LOCUS13267"/>
    </source>
</evidence>
<dbReference type="SUPFAM" id="SSF53756">
    <property type="entry name" value="UDP-Glycosyltransferase/glycogen phosphorylase"/>
    <property type="match status" value="1"/>
</dbReference>
<dbReference type="Proteomes" id="UP000887575">
    <property type="component" value="Unassembled WGS sequence"/>
</dbReference>
<evidence type="ECO:0000256" key="5">
    <source>
        <dbReference type="ARBA" id="ARBA00022676"/>
    </source>
</evidence>
<keyword evidence="10" id="KW-1185">Reference proteome</keyword>
<comment type="function">
    <text evidence="1">Catalyzes the production of trehalose from glucose-6-phosphate and UDP-alpha-D-glucose in a 2 step process.</text>
</comment>
<dbReference type="Pfam" id="PF18572">
    <property type="entry name" value="T6PP_N"/>
    <property type="match status" value="1"/>
</dbReference>
<dbReference type="PANTHER" id="PTHR10788:SF106">
    <property type="entry name" value="BCDNA.GH08860"/>
    <property type="match status" value="1"/>
</dbReference>
<accession>A0AAF3J352</accession>
<dbReference type="SUPFAM" id="SSF56784">
    <property type="entry name" value="HAD-like"/>
    <property type="match status" value="1"/>
</dbReference>